<keyword evidence="1" id="KW-1133">Transmembrane helix</keyword>
<organism evidence="3 4">
    <name type="scientific">Nitrospina watsonii</name>
    <dbReference type="NCBI Taxonomy" id="1323948"/>
    <lineage>
        <taxon>Bacteria</taxon>
        <taxon>Pseudomonadati</taxon>
        <taxon>Nitrospinota/Tectimicrobiota group</taxon>
        <taxon>Nitrospinota</taxon>
        <taxon>Nitrospinia</taxon>
        <taxon>Nitrospinales</taxon>
        <taxon>Nitrospinaceae</taxon>
        <taxon>Nitrospina</taxon>
    </lineage>
</organism>
<keyword evidence="2" id="KW-0732">Signal</keyword>
<evidence type="ECO:0000256" key="1">
    <source>
        <dbReference type="SAM" id="Phobius"/>
    </source>
</evidence>
<gene>
    <name evidence="3" type="ORF">NSPWAT_1489</name>
</gene>
<evidence type="ECO:0000313" key="3">
    <source>
        <dbReference type="EMBL" id="CAI2718348.1"/>
    </source>
</evidence>
<evidence type="ECO:0000256" key="2">
    <source>
        <dbReference type="SAM" id="SignalP"/>
    </source>
</evidence>
<proteinExistence type="predicted"/>
<dbReference type="Proteomes" id="UP001157733">
    <property type="component" value="Chromosome"/>
</dbReference>
<protein>
    <submittedName>
        <fullName evidence="3">Uncharacterized protein</fullName>
    </submittedName>
</protein>
<feature type="transmembrane region" description="Helical" evidence="1">
    <location>
        <begin position="92"/>
        <end position="111"/>
    </location>
</feature>
<feature type="transmembrane region" description="Helical" evidence="1">
    <location>
        <begin position="66"/>
        <end position="85"/>
    </location>
</feature>
<name>A0ABM9HDR5_9BACT</name>
<keyword evidence="1" id="KW-0472">Membrane</keyword>
<feature type="signal peptide" evidence="2">
    <location>
        <begin position="1"/>
        <end position="31"/>
    </location>
</feature>
<feature type="chain" id="PRO_5045788957" evidence="2">
    <location>
        <begin position="32"/>
        <end position="207"/>
    </location>
</feature>
<reference evidence="3 4" key="1">
    <citation type="submission" date="2022-09" db="EMBL/GenBank/DDBJ databases">
        <authorList>
            <person name="Kop L."/>
        </authorList>
    </citation>
    <scope>NUCLEOTIDE SEQUENCE [LARGE SCALE GENOMIC DNA]</scope>
    <source>
        <strain evidence="3 4">347</strain>
    </source>
</reference>
<sequence>MKPFTLARALCTRAFPIWMASLWLLPEVAAAGPAEAWLHTQAMTAQSPTAEPCGESVPPLEFYEQVSGYVLVAAFGFIIPAILFNSKKAKKILGILGALFLGGWSYLAYGIDYEEIKKTIFNYNLQAEQTLANIAEAQDRYKSEHDTYIDDLGKLRSHLFGAHGLKQCVKILELNVQWDHWSAKARHVSSPHTVEWDSTSGSSLKKG</sequence>
<evidence type="ECO:0000313" key="4">
    <source>
        <dbReference type="Proteomes" id="UP001157733"/>
    </source>
</evidence>
<dbReference type="EMBL" id="OX336137">
    <property type="protein sequence ID" value="CAI2718348.1"/>
    <property type="molecule type" value="Genomic_DNA"/>
</dbReference>
<keyword evidence="4" id="KW-1185">Reference proteome</keyword>
<accession>A0ABM9HDR5</accession>
<keyword evidence="1" id="KW-0812">Transmembrane</keyword>